<sequence length="63" mass="6936">MLLTPTTSAPPIPLGHLDADAPSLSTREWYDRIFDYGSFTALFNVAPARPAWADRRPAVHAGR</sequence>
<dbReference type="AlphaFoldDB" id="A0A378WZD8"/>
<dbReference type="RefSeq" id="WP_062968554.1">
    <property type="nucleotide sequence ID" value="NZ_JAJFOE010000001.1"/>
</dbReference>
<evidence type="ECO:0000313" key="2">
    <source>
        <dbReference type="Proteomes" id="UP000255082"/>
    </source>
</evidence>
<gene>
    <name evidence="1" type="ORF">NCTC13184_04207</name>
</gene>
<evidence type="ECO:0000313" key="1">
    <source>
        <dbReference type="EMBL" id="SUA45683.1"/>
    </source>
</evidence>
<dbReference type="EMBL" id="UGRU01000001">
    <property type="protein sequence ID" value="SUA45683.1"/>
    <property type="molecule type" value="Genomic_DNA"/>
</dbReference>
<dbReference type="Proteomes" id="UP000255082">
    <property type="component" value="Unassembled WGS sequence"/>
</dbReference>
<organism evidence="1 2">
    <name type="scientific">Nocardia africana</name>
    <dbReference type="NCBI Taxonomy" id="134964"/>
    <lineage>
        <taxon>Bacteria</taxon>
        <taxon>Bacillati</taxon>
        <taxon>Actinomycetota</taxon>
        <taxon>Actinomycetes</taxon>
        <taxon>Mycobacteriales</taxon>
        <taxon>Nocardiaceae</taxon>
        <taxon>Nocardia</taxon>
    </lineage>
</organism>
<reference evidence="1 2" key="1">
    <citation type="submission" date="2018-06" db="EMBL/GenBank/DDBJ databases">
        <authorList>
            <consortium name="Pathogen Informatics"/>
            <person name="Doyle S."/>
        </authorList>
    </citation>
    <scope>NUCLEOTIDE SEQUENCE [LARGE SCALE GENOMIC DNA]</scope>
    <source>
        <strain evidence="1 2">NCTC13184</strain>
    </source>
</reference>
<accession>A0A378WZD8</accession>
<proteinExistence type="predicted"/>
<name>A0A378WZD8_9NOCA</name>
<protein>
    <submittedName>
        <fullName evidence="1">Uncharacterized protein</fullName>
    </submittedName>
</protein>